<feature type="compositionally biased region" description="Basic residues" evidence="1">
    <location>
        <begin position="1"/>
        <end position="12"/>
    </location>
</feature>
<feature type="region of interest" description="Disordered" evidence="1">
    <location>
        <begin position="1"/>
        <end position="26"/>
    </location>
</feature>
<feature type="domain" description="Rieske" evidence="2">
    <location>
        <begin position="60"/>
        <end position="91"/>
    </location>
</feature>
<feature type="region of interest" description="Disordered" evidence="1">
    <location>
        <begin position="50"/>
        <end position="76"/>
    </location>
</feature>
<dbReference type="PROSITE" id="PS51296">
    <property type="entry name" value="RIESKE"/>
    <property type="match status" value="1"/>
</dbReference>
<name>A0ABP7EER7_9ACTN</name>
<protein>
    <recommendedName>
        <fullName evidence="2">Rieske domain-containing protein</fullName>
    </recommendedName>
</protein>
<comment type="caution">
    <text evidence="3">The sequence shown here is derived from an EMBL/GenBank/DDBJ whole genome shotgun (WGS) entry which is preliminary data.</text>
</comment>
<proteinExistence type="predicted"/>
<evidence type="ECO:0000256" key="1">
    <source>
        <dbReference type="SAM" id="MobiDB-lite"/>
    </source>
</evidence>
<evidence type="ECO:0000313" key="4">
    <source>
        <dbReference type="Proteomes" id="UP001499884"/>
    </source>
</evidence>
<keyword evidence="4" id="KW-1185">Reference proteome</keyword>
<evidence type="ECO:0000259" key="2">
    <source>
        <dbReference type="PROSITE" id="PS51296"/>
    </source>
</evidence>
<dbReference type="InterPro" id="IPR017941">
    <property type="entry name" value="Rieske_2Fe-2S"/>
</dbReference>
<dbReference type="Proteomes" id="UP001499884">
    <property type="component" value="Unassembled WGS sequence"/>
</dbReference>
<gene>
    <name evidence="3" type="ORF">GCM10023082_14740</name>
</gene>
<accession>A0ABP7EER7</accession>
<reference evidence="4" key="1">
    <citation type="journal article" date="2019" name="Int. J. Syst. Evol. Microbiol.">
        <title>The Global Catalogue of Microorganisms (GCM) 10K type strain sequencing project: providing services to taxonomists for standard genome sequencing and annotation.</title>
        <authorList>
            <consortium name="The Broad Institute Genomics Platform"/>
            <consortium name="The Broad Institute Genome Sequencing Center for Infectious Disease"/>
            <person name="Wu L."/>
            <person name="Ma J."/>
        </authorList>
    </citation>
    <scope>NUCLEOTIDE SEQUENCE [LARGE SCALE GENOMIC DNA]</scope>
    <source>
        <strain evidence="4">JCM 30846</strain>
    </source>
</reference>
<organism evidence="3 4">
    <name type="scientific">Streptomyces tremellae</name>
    <dbReference type="NCBI Taxonomy" id="1124239"/>
    <lineage>
        <taxon>Bacteria</taxon>
        <taxon>Bacillati</taxon>
        <taxon>Actinomycetota</taxon>
        <taxon>Actinomycetes</taxon>
        <taxon>Kitasatosporales</taxon>
        <taxon>Streptomycetaceae</taxon>
        <taxon>Streptomyces</taxon>
    </lineage>
</organism>
<sequence>MQRLHGRVRGRRPGVPAVRRDRAHRARRRRAVISWEQLRDIVQAAAALAADERAQPPEACPNDGEPLRSGPDGQLYCPWDGWRPDGRYVGQ</sequence>
<evidence type="ECO:0000313" key="3">
    <source>
        <dbReference type="EMBL" id="GAA3718239.1"/>
    </source>
</evidence>
<dbReference type="EMBL" id="BAABEP010000006">
    <property type="protein sequence ID" value="GAA3718239.1"/>
    <property type="molecule type" value="Genomic_DNA"/>
</dbReference>